<sequence>MDVAYWDREIDEARQTLATLSCEDADYAPTLHVLGSALNMRSRLTGDAAEADEAFGIMSRATEAASNVNLEDLQRVIRSQQDAVEAMSPDDDKRAFTFNAIGVRLQNGYSVTGEINYINDAIKYGQLAVATERNEYDRFVYLRNLAFWLDARYNELQAADDLQLAIEAAEAASKTAMIDSLDRAESLNDLGIWLFQRFQLTDDEEDLRRAIECGKLSIETTPGDDYSRPARLGNLLIWLDHMYDRSQEADVLTRVISIGKEHLCCIPEDDPDRAFRLDNLAVFHERLFQRTRDPADLDQAIEFGRAAISTCGDDSPQCSYACHLGVFLGLRFGLSNASGDINSAIQLLTDNVDRSEDGWECTYFLIKLLWNRFDIVGALEDLDTAITLAMRIVEAEPAKHEDHSKYLSIFLRMLVARFESHKDTDLDEGINGLNMVLDRHGSSLDHSERLELSVVLGMALEKRFEKTKRLVDLDKAISTYVKITEAASHTESAMHLLVLSQWFETRFDHANNVQDLNEAIEAASRAVRLELPDDERAGILNQLGTCLVRKFEFSWSTDSLDQAIDAAENAVKLASVGSATWAAYCNNLATYLRARSEQTGYLDDCENAITIISQVMETLPNHPDLFTFQRTLASLLYHQYKQSGMKESLDNAIEVLRLAFKIVPVTHAERAATLITLGTALAARFNHTGEAENLAESVEVSRAALEGHHGNDTQKSTILNSLALRLSTLFEQTGNIENLTESIQLSELSVEATPDGHISQPTRLNTLAGLLIRHYDLRADIKDLDSAVRLMERAQGITPHDHPDQVNWLTALGEALSRRFERTGRSEDLDRAVDSADTVVKYLARTNPLWHTSLMALAHRLGMRFKHSGDIRDLHQRMAAASTAMDATPVDHIDRLMVVSGYSNALEQRYDRLGVREDLDRCIELSQHTVDMVASDHIDRPMYLTQLAGKLTVRFKDIGLREDIDRAIVISRMAVELTPVHHADYLRRMSNLASALSALFIRTANIKTLQESIGVLTAVLETYKGYETSVIQMKLATMLLQRYQLLQQEADLDRAILLCEDALPHVPTDDSNRAPALNNLAQGLQCRFMKSGSREDWEKVLRIFAMCAEETAPGHLHKATHLQNSGVVLLQQYERTGDLSDFNNCVKVFKDGLGCDNGLPWVRIRCAKWLGILLATAKAWQDSVMFFSKALSFLPMLSTLSLSHRDKQSMLSGLSGLSGMAASATLNAGEGALKALELLELGRGVIAGLVLNVRTDVSKLIERLPSLAKQFLTIRDALDTPESDATSLLAPSESFIWELRGKQRREKESEFHDICEMIRSQPGFENFLRAPTAQQMMAATKRGDIIVLNVSPIRSDAFLITSRGVEVVNLPNLAFDQAQEIARKLRRPHLYGNQELVWILEWGWEVIARPCLEGLGHRHHRSDSDGATDSLPRVWWVLTGPLSHFPIHAAGKHHSGLQETVMDWVISSYSSSIKALLHVGPIPEPPEIFKSAPARALLVPMQDTPGQKPLPFANVEVRMLEGLCKRLQLDPIPLPQIAKKDVLAALKTCPQIFHFAGHGSSNGSDPSRSCLLLEDWQSNPLSVTDLRDNWLLEDNKIEGRAAPFLAYLSACSTGSNRDDNLIDEAIHLVSSCQLAGFRHVIGTLWAVSDQHCVDIAREFYETLIGEGMTDHAVAKGLHRAIRHLRDLDVAAQDQEVETRRTKTKKSTATKGLRQMRLSHGRDCPPNPLLVAVTSTTRSSIPASQSQHPPGVKTETASAPVPMLDAASDPNSCRQGTNLLHLEQDRQSVLPLGSNSLFPHGAGFAAVHVHDTRELEPELELDIYTLERDASLCDSDDEDDEEKIPPLRPLLWAPYFHVGV</sequence>
<feature type="compositionally biased region" description="Polar residues" evidence="1">
    <location>
        <begin position="1732"/>
        <end position="1747"/>
    </location>
</feature>
<dbReference type="SUPFAM" id="SSF48452">
    <property type="entry name" value="TPR-like"/>
    <property type="match status" value="1"/>
</dbReference>
<dbReference type="Pfam" id="PF13374">
    <property type="entry name" value="TPR_10"/>
    <property type="match status" value="2"/>
</dbReference>
<comment type="caution">
    <text evidence="3">The sequence shown here is derived from an EMBL/GenBank/DDBJ whole genome shotgun (WGS) entry which is preliminary data.</text>
</comment>
<proteinExistence type="predicted"/>
<dbReference type="EMBL" id="JBFXLU010000093">
    <property type="protein sequence ID" value="KAL2843123.1"/>
    <property type="molecule type" value="Genomic_DNA"/>
</dbReference>
<keyword evidence="4" id="KW-1185">Reference proteome</keyword>
<dbReference type="Gene3D" id="1.10.150.90">
    <property type="entry name" value="Immunodeficiency lentiviruses, gag gene matrix protein p17"/>
    <property type="match status" value="1"/>
</dbReference>
<evidence type="ECO:0000313" key="3">
    <source>
        <dbReference type="EMBL" id="KAL2843123.1"/>
    </source>
</evidence>
<dbReference type="InterPro" id="IPR011990">
    <property type="entry name" value="TPR-like_helical_dom_sf"/>
</dbReference>
<dbReference type="PANTHER" id="PTHR19959">
    <property type="entry name" value="KINESIN LIGHT CHAIN"/>
    <property type="match status" value="1"/>
</dbReference>
<organism evidence="3 4">
    <name type="scientific">Aspergillus pseudoustus</name>
    <dbReference type="NCBI Taxonomy" id="1810923"/>
    <lineage>
        <taxon>Eukaryota</taxon>
        <taxon>Fungi</taxon>
        <taxon>Dikarya</taxon>
        <taxon>Ascomycota</taxon>
        <taxon>Pezizomycotina</taxon>
        <taxon>Eurotiomycetes</taxon>
        <taxon>Eurotiomycetidae</taxon>
        <taxon>Eurotiales</taxon>
        <taxon>Aspergillaceae</taxon>
        <taxon>Aspergillus</taxon>
        <taxon>Aspergillus subgen. Nidulantes</taxon>
    </lineage>
</organism>
<reference evidence="3 4" key="1">
    <citation type="submission" date="2024-07" db="EMBL/GenBank/DDBJ databases">
        <title>Section-level genome sequencing and comparative genomics of Aspergillus sections Usti and Cavernicolus.</title>
        <authorList>
            <consortium name="Lawrence Berkeley National Laboratory"/>
            <person name="Nybo J.L."/>
            <person name="Vesth T.C."/>
            <person name="Theobald S."/>
            <person name="Frisvad J.C."/>
            <person name="Larsen T.O."/>
            <person name="Kjaerboelling I."/>
            <person name="Rothschild-Mancinelli K."/>
            <person name="Lyhne E.K."/>
            <person name="Kogle M.E."/>
            <person name="Barry K."/>
            <person name="Clum A."/>
            <person name="Na H."/>
            <person name="Ledsgaard L."/>
            <person name="Lin J."/>
            <person name="Lipzen A."/>
            <person name="Kuo A."/>
            <person name="Riley R."/>
            <person name="Mondo S."/>
            <person name="Labutti K."/>
            <person name="Haridas S."/>
            <person name="Pangalinan J."/>
            <person name="Salamov A.A."/>
            <person name="Simmons B.A."/>
            <person name="Magnuson J.K."/>
            <person name="Chen J."/>
            <person name="Drula E."/>
            <person name="Henrissat B."/>
            <person name="Wiebenga A."/>
            <person name="Lubbers R.J."/>
            <person name="Gomes A.C."/>
            <person name="Makela M.R."/>
            <person name="Stajich J."/>
            <person name="Grigoriev I.V."/>
            <person name="Mortensen U.H."/>
            <person name="De Vries R.P."/>
            <person name="Baker S.E."/>
            <person name="Andersen M.R."/>
        </authorList>
    </citation>
    <scope>NUCLEOTIDE SEQUENCE [LARGE SCALE GENOMIC DNA]</scope>
    <source>
        <strain evidence="3 4">CBS 123904</strain>
    </source>
</reference>
<dbReference type="Gene3D" id="1.25.40.10">
    <property type="entry name" value="Tetratricopeptide repeat domain"/>
    <property type="match status" value="3"/>
</dbReference>
<protein>
    <submittedName>
        <fullName evidence="3">CHAT domain-containing protein</fullName>
    </submittedName>
</protein>
<dbReference type="InterPro" id="IPR024983">
    <property type="entry name" value="CHAT_dom"/>
</dbReference>
<name>A0ABR4JSW4_9EURO</name>
<gene>
    <name evidence="3" type="ORF">BJY01DRAFT_248798</name>
</gene>
<evidence type="ECO:0000313" key="4">
    <source>
        <dbReference type="Proteomes" id="UP001610446"/>
    </source>
</evidence>
<dbReference type="Proteomes" id="UP001610446">
    <property type="component" value="Unassembled WGS sequence"/>
</dbReference>
<feature type="region of interest" description="Disordered" evidence="1">
    <location>
        <begin position="1698"/>
        <end position="1756"/>
    </location>
</feature>
<dbReference type="PANTHER" id="PTHR19959:SF119">
    <property type="entry name" value="FUNGAL LIPASE-LIKE DOMAIN-CONTAINING PROTEIN"/>
    <property type="match status" value="1"/>
</dbReference>
<dbReference type="Pfam" id="PF12770">
    <property type="entry name" value="CHAT"/>
    <property type="match status" value="1"/>
</dbReference>
<evidence type="ECO:0000256" key="1">
    <source>
        <dbReference type="SAM" id="MobiDB-lite"/>
    </source>
</evidence>
<accession>A0ABR4JSW4</accession>
<dbReference type="InterPro" id="IPR012344">
    <property type="entry name" value="Matrix_HIV/RSV_N"/>
</dbReference>
<evidence type="ECO:0000259" key="2">
    <source>
        <dbReference type="Pfam" id="PF12770"/>
    </source>
</evidence>
<feature type="domain" description="CHAT" evidence="2">
    <location>
        <begin position="1428"/>
        <end position="1683"/>
    </location>
</feature>